<protein>
    <submittedName>
        <fullName evidence="1">Uncharacterized protein</fullName>
    </submittedName>
</protein>
<name>A0ACC2I8B2_9PLEO</name>
<evidence type="ECO:0000313" key="1">
    <source>
        <dbReference type="EMBL" id="KAJ8111399.1"/>
    </source>
</evidence>
<gene>
    <name evidence="1" type="ORF">OPT61_g6003</name>
</gene>
<organism evidence="1 2">
    <name type="scientific">Boeremia exigua</name>
    <dbReference type="NCBI Taxonomy" id="749465"/>
    <lineage>
        <taxon>Eukaryota</taxon>
        <taxon>Fungi</taxon>
        <taxon>Dikarya</taxon>
        <taxon>Ascomycota</taxon>
        <taxon>Pezizomycotina</taxon>
        <taxon>Dothideomycetes</taxon>
        <taxon>Pleosporomycetidae</taxon>
        <taxon>Pleosporales</taxon>
        <taxon>Pleosporineae</taxon>
        <taxon>Didymellaceae</taxon>
        <taxon>Boeremia</taxon>
    </lineage>
</organism>
<evidence type="ECO:0000313" key="2">
    <source>
        <dbReference type="Proteomes" id="UP001153331"/>
    </source>
</evidence>
<sequence length="98" mass="11074">MNVRSLSHSVLPTRGRLAKDRITADEIRLVAAEVESGSQQPPDGCACFRRMYDSRRTTKDRYVTRKVLHRTVVEAQPCPSAETLSDRRSVEKRQGSSD</sequence>
<reference evidence="1" key="1">
    <citation type="submission" date="2022-11" db="EMBL/GenBank/DDBJ databases">
        <title>Genome Sequence of Boeremia exigua.</title>
        <authorList>
            <person name="Buettner E."/>
        </authorList>
    </citation>
    <scope>NUCLEOTIDE SEQUENCE</scope>
    <source>
        <strain evidence="1">CU02</strain>
    </source>
</reference>
<comment type="caution">
    <text evidence="1">The sequence shown here is derived from an EMBL/GenBank/DDBJ whole genome shotgun (WGS) entry which is preliminary data.</text>
</comment>
<proteinExistence type="predicted"/>
<keyword evidence="2" id="KW-1185">Reference proteome</keyword>
<dbReference type="EMBL" id="JAPHNI010000409">
    <property type="protein sequence ID" value="KAJ8111399.1"/>
    <property type="molecule type" value="Genomic_DNA"/>
</dbReference>
<accession>A0ACC2I8B2</accession>
<dbReference type="Proteomes" id="UP001153331">
    <property type="component" value="Unassembled WGS sequence"/>
</dbReference>